<dbReference type="Proteomes" id="UP000031364">
    <property type="component" value="Unassembled WGS sequence"/>
</dbReference>
<name>A0ABR4ZEW0_9NOCA</name>
<evidence type="ECO:0000256" key="1">
    <source>
        <dbReference type="SAM" id="MobiDB-lite"/>
    </source>
</evidence>
<keyword evidence="3" id="KW-1185">Reference proteome</keyword>
<accession>A0ABR4ZEW0</accession>
<evidence type="ECO:0000313" key="2">
    <source>
        <dbReference type="EMBL" id="KIA63806.1"/>
    </source>
</evidence>
<reference evidence="2 3" key="1">
    <citation type="journal article" date="2014" name="Int. J. Syst. Evol. Microbiol.">
        <title>Nocardia vulneris sp. nov., isolated from wounds of human patients in North America.</title>
        <authorList>
            <person name="Lasker B.A."/>
            <person name="Bell M."/>
            <person name="Klenk H.P."/>
            <person name="Sproer C."/>
            <person name="Schumann C."/>
            <person name="Schumann P."/>
            <person name="Brown J.M."/>
        </authorList>
    </citation>
    <scope>NUCLEOTIDE SEQUENCE [LARGE SCALE GENOMIC DNA]</scope>
    <source>
        <strain evidence="2 3">W9851</strain>
    </source>
</reference>
<sequence length="66" mass="6666">MDIRGSAASSTEVRTGESASGTASLLAVNLASSGILRGTRSCVYGYCVARESLVAGRMVSADTHSA</sequence>
<feature type="region of interest" description="Disordered" evidence="1">
    <location>
        <begin position="1"/>
        <end position="22"/>
    </location>
</feature>
<organism evidence="2 3">
    <name type="scientific">Nocardia vulneris</name>
    <dbReference type="NCBI Taxonomy" id="1141657"/>
    <lineage>
        <taxon>Bacteria</taxon>
        <taxon>Bacillati</taxon>
        <taxon>Actinomycetota</taxon>
        <taxon>Actinomycetes</taxon>
        <taxon>Mycobacteriales</taxon>
        <taxon>Nocardiaceae</taxon>
        <taxon>Nocardia</taxon>
    </lineage>
</organism>
<protein>
    <submittedName>
        <fullName evidence="2">Uncharacterized protein</fullName>
    </submittedName>
</protein>
<proteinExistence type="predicted"/>
<comment type="caution">
    <text evidence="2">The sequence shown here is derived from an EMBL/GenBank/DDBJ whole genome shotgun (WGS) entry which is preliminary data.</text>
</comment>
<dbReference type="EMBL" id="JNFP01000018">
    <property type="protein sequence ID" value="KIA63806.1"/>
    <property type="molecule type" value="Genomic_DNA"/>
</dbReference>
<evidence type="ECO:0000313" key="3">
    <source>
        <dbReference type="Proteomes" id="UP000031364"/>
    </source>
</evidence>
<feature type="compositionally biased region" description="Polar residues" evidence="1">
    <location>
        <begin position="7"/>
        <end position="22"/>
    </location>
</feature>
<gene>
    <name evidence="2" type="ORF">FG87_17040</name>
</gene>